<dbReference type="SUPFAM" id="SSF55931">
    <property type="entry name" value="Glutamine synthetase/guanido kinase"/>
    <property type="match status" value="1"/>
</dbReference>
<accession>A0A9X2F6R9</accession>
<evidence type="ECO:0000256" key="2">
    <source>
        <dbReference type="ARBA" id="ARBA00022598"/>
    </source>
</evidence>
<dbReference type="Pfam" id="PF04107">
    <property type="entry name" value="GCS2"/>
    <property type="match status" value="1"/>
</dbReference>
<evidence type="ECO:0000256" key="1">
    <source>
        <dbReference type="ARBA" id="ARBA00012220"/>
    </source>
</evidence>
<evidence type="ECO:0000256" key="4">
    <source>
        <dbReference type="ARBA" id="ARBA00022840"/>
    </source>
</evidence>
<dbReference type="GO" id="GO:0005524">
    <property type="term" value="F:ATP binding"/>
    <property type="evidence" value="ECO:0007669"/>
    <property type="project" value="UniProtKB-KW"/>
</dbReference>
<dbReference type="GO" id="GO:0006750">
    <property type="term" value="P:glutathione biosynthetic process"/>
    <property type="evidence" value="ECO:0007669"/>
    <property type="project" value="InterPro"/>
</dbReference>
<dbReference type="EC" id="6.3.2.2" evidence="1"/>
<dbReference type="AlphaFoldDB" id="A0A9X2F6R9"/>
<sequence>MNLRTNFRQQQCSDALRPRDIATSVREGRTPAGERRIGMEVETFCRTASGRRAEYSGSSDSILEVLRRLQRELDAEPVFEDDALVGLQSDQGNISLEPGCQLEWSSPPLKSLDALEQSLREWNTTRDSVLGNVGLTADATALDDCERECDSWPPKKRYYAMKRRYRSKGPRAWVPMQHTASIHLSYDYESDVDWMRKFRVILSAIPASVALFANSAARRFGRNWQSCRPLYWHCMDEHRTRLPRQAFATRFGIDEYAAWAAGIEPMIERDNYGKSTSELAEERLGEIFTPVRSKQLLEVRVNDRLADDDLPTLAAFWTGLLYDAQSLCEAYHRADWFADRLQWERALLEACQQGARTEGVVREQALQLLELSLAGLSRMANCSPAVVDGLSAWAERFERNTAQRPIRSCPPGKSSRSAFCSSVSN</sequence>
<dbReference type="Proteomes" id="UP001155241">
    <property type="component" value="Unassembled WGS sequence"/>
</dbReference>
<name>A0A9X2F6R9_9BACT</name>
<dbReference type="GO" id="GO:0004357">
    <property type="term" value="F:glutamate-cysteine ligase activity"/>
    <property type="evidence" value="ECO:0007669"/>
    <property type="project" value="UniProtKB-EC"/>
</dbReference>
<comment type="caution">
    <text evidence="5">The sequence shown here is derived from an EMBL/GenBank/DDBJ whole genome shotgun (WGS) entry which is preliminary data.</text>
</comment>
<reference evidence="5" key="1">
    <citation type="submission" date="2022-06" db="EMBL/GenBank/DDBJ databases">
        <title>Aeoliella straminimaris, a novel planctomycete from sediments.</title>
        <authorList>
            <person name="Vitorino I.R."/>
            <person name="Lage O.M."/>
        </authorList>
    </citation>
    <scope>NUCLEOTIDE SEQUENCE</scope>
    <source>
        <strain evidence="5">ICT_H6.2</strain>
    </source>
</reference>
<dbReference type="RefSeq" id="WP_252850749.1">
    <property type="nucleotide sequence ID" value="NZ_JAMXLR010000006.1"/>
</dbReference>
<dbReference type="InterPro" id="IPR035434">
    <property type="entry name" value="GCL_bact_plant"/>
</dbReference>
<evidence type="ECO:0000256" key="3">
    <source>
        <dbReference type="ARBA" id="ARBA00022741"/>
    </source>
</evidence>
<dbReference type="EMBL" id="JAMXLR010000006">
    <property type="protein sequence ID" value="MCO6042653.1"/>
    <property type="molecule type" value="Genomic_DNA"/>
</dbReference>
<protein>
    <recommendedName>
        <fullName evidence="1">glutamate--cysteine ligase</fullName>
        <ecNumber evidence="1">6.3.2.2</ecNumber>
    </recommendedName>
</protein>
<keyword evidence="3" id="KW-0547">Nucleotide-binding</keyword>
<dbReference type="PANTHER" id="PTHR34378">
    <property type="entry name" value="GLUTAMATE--CYSTEINE LIGASE, CHLOROPLASTIC"/>
    <property type="match status" value="1"/>
</dbReference>
<keyword evidence="4" id="KW-0067">ATP-binding</keyword>
<evidence type="ECO:0000313" key="6">
    <source>
        <dbReference type="Proteomes" id="UP001155241"/>
    </source>
</evidence>
<proteinExistence type="predicted"/>
<dbReference type="PANTHER" id="PTHR34378:SF1">
    <property type="entry name" value="GLUTAMATE--CYSTEINE LIGASE, CHLOROPLASTIC"/>
    <property type="match status" value="1"/>
</dbReference>
<dbReference type="InterPro" id="IPR014746">
    <property type="entry name" value="Gln_synth/guanido_kin_cat_dom"/>
</dbReference>
<evidence type="ECO:0000313" key="5">
    <source>
        <dbReference type="EMBL" id="MCO6042653.1"/>
    </source>
</evidence>
<organism evidence="5 6">
    <name type="scientific">Aeoliella straminimaris</name>
    <dbReference type="NCBI Taxonomy" id="2954799"/>
    <lineage>
        <taxon>Bacteria</taxon>
        <taxon>Pseudomonadati</taxon>
        <taxon>Planctomycetota</taxon>
        <taxon>Planctomycetia</taxon>
        <taxon>Pirellulales</taxon>
        <taxon>Lacipirellulaceae</taxon>
        <taxon>Aeoliella</taxon>
    </lineage>
</organism>
<dbReference type="InterPro" id="IPR006336">
    <property type="entry name" value="GCS2"/>
</dbReference>
<keyword evidence="6" id="KW-1185">Reference proteome</keyword>
<gene>
    <name evidence="5" type="ORF">NG895_01920</name>
</gene>
<keyword evidence="2 5" id="KW-0436">Ligase</keyword>
<dbReference type="Gene3D" id="3.30.590.20">
    <property type="match status" value="1"/>
</dbReference>